<sequence length="295" mass="32587">MRLELNILGTGFDIQCDEGRAPRTLAKIAGMLPKPVQLHTPKIAGSHIYWHAPLIEEPEGGVDVLSAKPGAFIYWPVRQFLEITFAPLQAETASVTVLGHYEGPIEKVREMAERLRQQHGTTSFSGALTMTQTPTTFAPVAPVDHPTLPAFLLAARDAIWRACPEDLAALRESRAIMHPMGPVLMAESEARILHEMFWWLRERVQADPATSLRYAAGLSTNKAATRLRDFCHMKETPDILFQLEAAFADPAVSLPELIDLGIVIAGRIAAWLDLQIAWDPMNQAYRAALDAAVKP</sequence>
<proteinExistence type="predicted"/>
<evidence type="ECO:0000313" key="1">
    <source>
        <dbReference type="EMBL" id="MDQ2068111.1"/>
    </source>
</evidence>
<gene>
    <name evidence="1" type="ORF">Q9295_17195</name>
</gene>
<dbReference type="Proteomes" id="UP001239680">
    <property type="component" value="Unassembled WGS sequence"/>
</dbReference>
<evidence type="ECO:0000313" key="2">
    <source>
        <dbReference type="Proteomes" id="UP001239680"/>
    </source>
</evidence>
<name>A0ABU0W261_9RHOB</name>
<dbReference type="Gene3D" id="2.40.100.20">
    <property type="match status" value="1"/>
</dbReference>
<organism evidence="1 2">
    <name type="scientific">Pseudogemmobacter lacusdianii</name>
    <dbReference type="NCBI Taxonomy" id="3069608"/>
    <lineage>
        <taxon>Bacteria</taxon>
        <taxon>Pseudomonadati</taxon>
        <taxon>Pseudomonadota</taxon>
        <taxon>Alphaproteobacteria</taxon>
        <taxon>Rhodobacterales</taxon>
        <taxon>Paracoccaceae</taxon>
        <taxon>Pseudogemmobacter</taxon>
    </lineage>
</organism>
<protein>
    <submittedName>
        <fullName evidence="1">Uncharacterized protein</fullName>
    </submittedName>
</protein>
<dbReference type="RefSeq" id="WP_306681818.1">
    <property type="nucleotide sequence ID" value="NZ_JAVDBT010000023.1"/>
</dbReference>
<keyword evidence="2" id="KW-1185">Reference proteome</keyword>
<comment type="caution">
    <text evidence="1">The sequence shown here is derived from an EMBL/GenBank/DDBJ whole genome shotgun (WGS) entry which is preliminary data.</text>
</comment>
<reference evidence="1 2" key="1">
    <citation type="submission" date="2023-08" db="EMBL/GenBank/DDBJ databases">
        <title>Characterization of two Paracoccaceae strains isolated from Phycosphere and proposal of Xinfangfangia lacusdiani sp. nov.</title>
        <authorList>
            <person name="Deng Y."/>
            <person name="Zhang Y.Q."/>
        </authorList>
    </citation>
    <scope>NUCLEOTIDE SEQUENCE [LARGE SCALE GENOMIC DNA]</scope>
    <source>
        <strain evidence="1 2">CPCC 101601</strain>
    </source>
</reference>
<accession>A0ABU0W261</accession>
<dbReference type="EMBL" id="JAVDBT010000023">
    <property type="protein sequence ID" value="MDQ2068111.1"/>
    <property type="molecule type" value="Genomic_DNA"/>
</dbReference>